<dbReference type="Pfam" id="PF08100">
    <property type="entry name" value="Dimerisation"/>
    <property type="match status" value="1"/>
</dbReference>
<dbReference type="AlphaFoldDB" id="A0A4Y8CIU5"/>
<evidence type="ECO:0000256" key="1">
    <source>
        <dbReference type="ARBA" id="ARBA00022603"/>
    </source>
</evidence>
<dbReference type="InterPro" id="IPR012967">
    <property type="entry name" value="COMT_dimerisation"/>
</dbReference>
<dbReference type="SUPFAM" id="SSF46785">
    <property type="entry name" value="Winged helix' DNA-binding domain"/>
    <property type="match status" value="1"/>
</dbReference>
<proteinExistence type="predicted"/>
<evidence type="ECO:0000259" key="5">
    <source>
        <dbReference type="Pfam" id="PF00891"/>
    </source>
</evidence>
<keyword evidence="2" id="KW-0808">Transferase</keyword>
<dbReference type="InterPro" id="IPR029063">
    <property type="entry name" value="SAM-dependent_MTases_sf"/>
</dbReference>
<feature type="domain" description="O-methyltransferase dimerisation" evidence="6">
    <location>
        <begin position="56"/>
        <end position="122"/>
    </location>
</feature>
<dbReference type="Gene3D" id="1.10.10.10">
    <property type="entry name" value="Winged helix-like DNA-binding domain superfamily/Winged helix DNA-binding domain"/>
    <property type="match status" value="1"/>
</dbReference>
<dbReference type="Gene3D" id="3.40.50.150">
    <property type="entry name" value="Vaccinia Virus protein VP39"/>
    <property type="match status" value="1"/>
</dbReference>
<dbReference type="GO" id="GO:0046983">
    <property type="term" value="F:protein dimerization activity"/>
    <property type="evidence" value="ECO:0007669"/>
    <property type="project" value="InterPro"/>
</dbReference>
<evidence type="ECO:0000256" key="3">
    <source>
        <dbReference type="ARBA" id="ARBA00022691"/>
    </source>
</evidence>
<evidence type="ECO:0000256" key="2">
    <source>
        <dbReference type="ARBA" id="ARBA00022679"/>
    </source>
</evidence>
<gene>
    <name evidence="7" type="ORF">BOTCAL_0780g00030</name>
</gene>
<evidence type="ECO:0000256" key="4">
    <source>
        <dbReference type="PIRSR" id="PIRSR005739-1"/>
    </source>
</evidence>
<dbReference type="OrthoDB" id="2410195at2759"/>
<dbReference type="GO" id="GO:0008171">
    <property type="term" value="F:O-methyltransferase activity"/>
    <property type="evidence" value="ECO:0007669"/>
    <property type="project" value="InterPro"/>
</dbReference>
<comment type="caution">
    <text evidence="7">The sequence shown here is derived from an EMBL/GenBank/DDBJ whole genome shotgun (WGS) entry which is preliminary data.</text>
</comment>
<reference evidence="7 8" key="1">
    <citation type="submission" date="2017-11" db="EMBL/GenBank/DDBJ databases">
        <title>Comparative genomics of Botrytis spp.</title>
        <authorList>
            <person name="Valero-Jimenez C.A."/>
            <person name="Tapia P."/>
            <person name="Veloso J."/>
            <person name="Silva-Moreno E."/>
            <person name="Staats M."/>
            <person name="Valdes J.H."/>
            <person name="Van Kan J.A.L."/>
        </authorList>
    </citation>
    <scope>NUCLEOTIDE SEQUENCE [LARGE SCALE GENOMIC DNA]</scope>
    <source>
        <strain evidence="7 8">MUCL2830</strain>
    </source>
</reference>
<keyword evidence="8" id="KW-1185">Reference proteome</keyword>
<dbReference type="Pfam" id="PF00891">
    <property type="entry name" value="Methyltransf_2"/>
    <property type="match status" value="1"/>
</dbReference>
<organism evidence="7 8">
    <name type="scientific">Botryotinia calthae</name>
    <dbReference type="NCBI Taxonomy" id="38488"/>
    <lineage>
        <taxon>Eukaryota</taxon>
        <taxon>Fungi</taxon>
        <taxon>Dikarya</taxon>
        <taxon>Ascomycota</taxon>
        <taxon>Pezizomycotina</taxon>
        <taxon>Leotiomycetes</taxon>
        <taxon>Helotiales</taxon>
        <taxon>Sclerotiniaceae</taxon>
        <taxon>Botryotinia</taxon>
    </lineage>
</organism>
<feature type="active site" description="Proton acceptor" evidence="4">
    <location>
        <position position="293"/>
    </location>
</feature>
<name>A0A4Y8CIU5_9HELO</name>
<accession>A0A4Y8CIU5</accession>
<dbReference type="PIRSF" id="PIRSF005739">
    <property type="entry name" value="O-mtase"/>
    <property type="match status" value="1"/>
</dbReference>
<dbReference type="InterPro" id="IPR001077">
    <property type="entry name" value="COMT_C"/>
</dbReference>
<dbReference type="Proteomes" id="UP000297299">
    <property type="component" value="Unassembled WGS sequence"/>
</dbReference>
<evidence type="ECO:0000259" key="6">
    <source>
        <dbReference type="Pfam" id="PF08100"/>
    </source>
</evidence>
<dbReference type="PANTHER" id="PTHR43712:SF2">
    <property type="entry name" value="O-METHYLTRANSFERASE CICE"/>
    <property type="match status" value="1"/>
</dbReference>
<dbReference type="PROSITE" id="PS51683">
    <property type="entry name" value="SAM_OMT_II"/>
    <property type="match status" value="1"/>
</dbReference>
<dbReference type="SUPFAM" id="SSF53335">
    <property type="entry name" value="S-adenosyl-L-methionine-dependent methyltransferases"/>
    <property type="match status" value="1"/>
</dbReference>
<keyword evidence="1" id="KW-0489">Methyltransferase</keyword>
<evidence type="ECO:0000313" key="8">
    <source>
        <dbReference type="Proteomes" id="UP000297299"/>
    </source>
</evidence>
<feature type="domain" description="O-methyltransferase C-terminal" evidence="5">
    <location>
        <begin position="218"/>
        <end position="362"/>
    </location>
</feature>
<dbReference type="PANTHER" id="PTHR43712">
    <property type="entry name" value="PUTATIVE (AFU_ORTHOLOGUE AFUA_4G14580)-RELATED"/>
    <property type="match status" value="1"/>
</dbReference>
<dbReference type="InterPro" id="IPR036390">
    <property type="entry name" value="WH_DNA-bd_sf"/>
</dbReference>
<dbReference type="InterPro" id="IPR016461">
    <property type="entry name" value="COMT-like"/>
</dbReference>
<dbReference type="InterPro" id="IPR036388">
    <property type="entry name" value="WH-like_DNA-bd_sf"/>
</dbReference>
<evidence type="ECO:0000313" key="7">
    <source>
        <dbReference type="EMBL" id="TEY31769.1"/>
    </source>
</evidence>
<keyword evidence="3" id="KW-0949">S-adenosyl-L-methionine</keyword>
<sequence>MSSIETLLSEIEQIASTADLSIRYRLSEQLRRLSRSIATPRQVMQYHGYMYTEHVVARIAADLNLFAILSENDGPLNTEEIAKKCGGDPALIDRILRHLASTYTITEVTQSTFTANETTRLLASPAGKGNIMYGFNTLNKAFQELPDFLKENRYRNPAQPLDTAFHRAFDTKEQFFIYVQNVPDIIKYFYPSLTAFKSPGSWTSVVPLVEKLREADTNVPLFVDIGGGHGYQCDAFRNATTEHVLPGRVVLQDLPGTLAEAPKYEDIEMMTQDFYEKQQIQGANIYYIRQCLHDLPDKEAKQVLQHIKDAMSPKSILLIDEIVIPDTGASPFSMQLDFTMMAFLGSTERTIKHWRELLGEVGLELAKVYQYDTELEYSILEAVRASS</sequence>
<dbReference type="EMBL" id="PHWZ01000776">
    <property type="protein sequence ID" value="TEY31769.1"/>
    <property type="molecule type" value="Genomic_DNA"/>
</dbReference>
<dbReference type="GO" id="GO:0032259">
    <property type="term" value="P:methylation"/>
    <property type="evidence" value="ECO:0007669"/>
    <property type="project" value="UniProtKB-KW"/>
</dbReference>
<protein>
    <submittedName>
        <fullName evidence="7">Uncharacterized protein</fullName>
    </submittedName>
</protein>